<accession>A0A8J5TA77</accession>
<dbReference type="Proteomes" id="UP000729402">
    <property type="component" value="Unassembled WGS sequence"/>
</dbReference>
<name>A0A8J5TA77_ZIZPA</name>
<reference evidence="2" key="2">
    <citation type="submission" date="2021-02" db="EMBL/GenBank/DDBJ databases">
        <authorList>
            <person name="Kimball J.A."/>
            <person name="Haas M.W."/>
            <person name="Macchietto M."/>
            <person name="Kono T."/>
            <person name="Duquette J."/>
            <person name="Shao M."/>
        </authorList>
    </citation>
    <scope>NUCLEOTIDE SEQUENCE</scope>
    <source>
        <tissue evidence="2">Fresh leaf tissue</tissue>
    </source>
</reference>
<evidence type="ECO:0000256" key="1">
    <source>
        <dbReference type="SAM" id="MobiDB-lite"/>
    </source>
</evidence>
<dbReference type="AlphaFoldDB" id="A0A8J5TA77"/>
<evidence type="ECO:0000313" key="2">
    <source>
        <dbReference type="EMBL" id="KAG8074049.1"/>
    </source>
</evidence>
<organism evidence="2 3">
    <name type="scientific">Zizania palustris</name>
    <name type="common">Northern wild rice</name>
    <dbReference type="NCBI Taxonomy" id="103762"/>
    <lineage>
        <taxon>Eukaryota</taxon>
        <taxon>Viridiplantae</taxon>
        <taxon>Streptophyta</taxon>
        <taxon>Embryophyta</taxon>
        <taxon>Tracheophyta</taxon>
        <taxon>Spermatophyta</taxon>
        <taxon>Magnoliopsida</taxon>
        <taxon>Liliopsida</taxon>
        <taxon>Poales</taxon>
        <taxon>Poaceae</taxon>
        <taxon>BOP clade</taxon>
        <taxon>Oryzoideae</taxon>
        <taxon>Oryzeae</taxon>
        <taxon>Zizaniinae</taxon>
        <taxon>Zizania</taxon>
    </lineage>
</organism>
<evidence type="ECO:0000313" key="3">
    <source>
        <dbReference type="Proteomes" id="UP000729402"/>
    </source>
</evidence>
<protein>
    <submittedName>
        <fullName evidence="2">Uncharacterized protein</fullName>
    </submittedName>
</protein>
<sequence length="88" mass="9007">MLRRPGIGSFGGGRGRGRGGGGGGGGGGEALGVSRWAVRVAVTRDPLNTLWALGLGPSCETSSWNLKASVANRVKEAHMTRRPEHAGL</sequence>
<dbReference type="EMBL" id="JAAALK010000283">
    <property type="protein sequence ID" value="KAG8074049.1"/>
    <property type="molecule type" value="Genomic_DNA"/>
</dbReference>
<reference evidence="2" key="1">
    <citation type="journal article" date="2021" name="bioRxiv">
        <title>Whole Genome Assembly and Annotation of Northern Wild Rice, Zizania palustris L., Supports a Whole Genome Duplication in the Zizania Genus.</title>
        <authorList>
            <person name="Haas M."/>
            <person name="Kono T."/>
            <person name="Macchietto M."/>
            <person name="Millas R."/>
            <person name="McGilp L."/>
            <person name="Shao M."/>
            <person name="Duquette J."/>
            <person name="Hirsch C.N."/>
            <person name="Kimball J."/>
        </authorList>
    </citation>
    <scope>NUCLEOTIDE SEQUENCE</scope>
    <source>
        <tissue evidence="2">Fresh leaf tissue</tissue>
    </source>
</reference>
<comment type="caution">
    <text evidence="2">The sequence shown here is derived from an EMBL/GenBank/DDBJ whole genome shotgun (WGS) entry which is preliminary data.</text>
</comment>
<keyword evidence="3" id="KW-1185">Reference proteome</keyword>
<gene>
    <name evidence="2" type="ORF">GUJ93_ZPchr0006g45374</name>
</gene>
<feature type="region of interest" description="Disordered" evidence="1">
    <location>
        <begin position="1"/>
        <end position="28"/>
    </location>
</feature>
<proteinExistence type="predicted"/>
<feature type="compositionally biased region" description="Gly residues" evidence="1">
    <location>
        <begin position="8"/>
        <end position="28"/>
    </location>
</feature>